<proteinExistence type="predicted"/>
<gene>
    <name evidence="1" type="ORF">CARN7_1324</name>
</gene>
<organism evidence="1">
    <name type="scientific">mine drainage metagenome</name>
    <dbReference type="NCBI Taxonomy" id="410659"/>
    <lineage>
        <taxon>unclassified sequences</taxon>
        <taxon>metagenomes</taxon>
        <taxon>ecological metagenomes</taxon>
    </lineage>
</organism>
<sequence>MRTTSRNGLFSTKLTYVPAHPALSKMNMVESQPSGLVRNLAQVSRRYVPHLASPDKNLRNRQTILRLHLTMNTTQNWIKHGME</sequence>
<dbReference type="AlphaFoldDB" id="E6QTG9"/>
<protein>
    <submittedName>
        <fullName evidence="1">Uncharacterized protein</fullName>
    </submittedName>
</protein>
<evidence type="ECO:0000313" key="1">
    <source>
        <dbReference type="EMBL" id="CBI10541.1"/>
    </source>
</evidence>
<dbReference type="EMBL" id="CABR01000089">
    <property type="protein sequence ID" value="CBI10541.1"/>
    <property type="molecule type" value="Genomic_DNA"/>
</dbReference>
<comment type="caution">
    <text evidence="1">The sequence shown here is derived from an EMBL/GenBank/DDBJ whole genome shotgun (WGS) entry which is preliminary data.</text>
</comment>
<name>E6QTG9_9ZZZZ</name>
<accession>E6QTG9</accession>
<reference evidence="1" key="1">
    <citation type="submission" date="2009-10" db="EMBL/GenBank/DDBJ databases">
        <title>Diversity of trophic interactions inside an arsenic-rich microbial ecosystem.</title>
        <authorList>
            <person name="Bertin P.N."/>
            <person name="Heinrich-Salmeron A."/>
            <person name="Pelletier E."/>
            <person name="Goulhen-Chollet F."/>
            <person name="Arsene-Ploetze F."/>
            <person name="Gallien S."/>
            <person name="Calteau A."/>
            <person name="Vallenet D."/>
            <person name="Casiot C."/>
            <person name="Chane-Woon-Ming B."/>
            <person name="Giloteaux L."/>
            <person name="Barakat M."/>
            <person name="Bonnefoy V."/>
            <person name="Bruneel O."/>
            <person name="Chandler M."/>
            <person name="Cleiss J."/>
            <person name="Duran R."/>
            <person name="Elbaz-Poulichet F."/>
            <person name="Fonknechten N."/>
            <person name="Lauga B."/>
            <person name="Mornico D."/>
            <person name="Ortet P."/>
            <person name="Schaeffer C."/>
            <person name="Siguier P."/>
            <person name="Alexander Thil Smith A."/>
            <person name="Van Dorsselaer A."/>
            <person name="Weissenbach J."/>
            <person name="Medigue C."/>
            <person name="Le Paslier D."/>
        </authorList>
    </citation>
    <scope>NUCLEOTIDE SEQUENCE</scope>
</reference>